<feature type="compositionally biased region" description="Polar residues" evidence="7">
    <location>
        <begin position="154"/>
        <end position="163"/>
    </location>
</feature>
<evidence type="ECO:0000256" key="5">
    <source>
        <dbReference type="ARBA" id="ARBA00022806"/>
    </source>
</evidence>
<dbReference type="Gene3D" id="3.40.50.300">
    <property type="entry name" value="P-loop containing nucleotide triphosphate hydrolases"/>
    <property type="match status" value="1"/>
</dbReference>
<evidence type="ECO:0000256" key="2">
    <source>
        <dbReference type="ARBA" id="ARBA00022490"/>
    </source>
</evidence>
<dbReference type="InterPro" id="IPR027417">
    <property type="entry name" value="P-loop_NTPase"/>
</dbReference>
<keyword evidence="10" id="KW-1185">Reference proteome</keyword>
<dbReference type="GO" id="GO:0016787">
    <property type="term" value="F:hydrolase activity"/>
    <property type="evidence" value="ECO:0007669"/>
    <property type="project" value="UniProtKB-KW"/>
</dbReference>
<protein>
    <submittedName>
        <fullName evidence="9">RNA helicase SDE3, P-loop containing nucleoside triphosphate hydrolase</fullName>
    </submittedName>
</protein>
<gene>
    <name evidence="9" type="ORF">POM88_018407</name>
</gene>
<name>A0AAD8MYY4_9APIA</name>
<dbReference type="Pfam" id="PF21634">
    <property type="entry name" value="MOV-10_beta-barrel"/>
    <property type="match status" value="1"/>
</dbReference>
<evidence type="ECO:0000256" key="7">
    <source>
        <dbReference type="SAM" id="MobiDB-lite"/>
    </source>
</evidence>
<keyword evidence="5 9" id="KW-0347">Helicase</keyword>
<proteinExistence type="predicted"/>
<comment type="caution">
    <text evidence="9">The sequence shown here is derived from an EMBL/GenBank/DDBJ whole genome shotgun (WGS) entry which is preliminary data.</text>
</comment>
<keyword evidence="3" id="KW-0547">Nucleotide-binding</keyword>
<keyword evidence="6" id="KW-0067">ATP-binding</keyword>
<organism evidence="9 10">
    <name type="scientific">Heracleum sosnowskyi</name>
    <dbReference type="NCBI Taxonomy" id="360622"/>
    <lineage>
        <taxon>Eukaryota</taxon>
        <taxon>Viridiplantae</taxon>
        <taxon>Streptophyta</taxon>
        <taxon>Embryophyta</taxon>
        <taxon>Tracheophyta</taxon>
        <taxon>Spermatophyta</taxon>
        <taxon>Magnoliopsida</taxon>
        <taxon>eudicotyledons</taxon>
        <taxon>Gunneridae</taxon>
        <taxon>Pentapetalae</taxon>
        <taxon>asterids</taxon>
        <taxon>campanulids</taxon>
        <taxon>Apiales</taxon>
        <taxon>Apiaceae</taxon>
        <taxon>Apioideae</taxon>
        <taxon>apioid superclade</taxon>
        <taxon>Tordylieae</taxon>
        <taxon>Tordyliinae</taxon>
        <taxon>Heracleum</taxon>
    </lineage>
</organism>
<dbReference type="PANTHER" id="PTHR45418">
    <property type="entry name" value="CANCER/TESTIS ANTIGEN 55"/>
    <property type="match status" value="1"/>
</dbReference>
<evidence type="ECO:0000256" key="4">
    <source>
        <dbReference type="ARBA" id="ARBA00022801"/>
    </source>
</evidence>
<dbReference type="GO" id="GO:0005524">
    <property type="term" value="F:ATP binding"/>
    <property type="evidence" value="ECO:0007669"/>
    <property type="project" value="UniProtKB-KW"/>
</dbReference>
<evidence type="ECO:0000313" key="10">
    <source>
        <dbReference type="Proteomes" id="UP001237642"/>
    </source>
</evidence>
<evidence type="ECO:0000256" key="6">
    <source>
        <dbReference type="ARBA" id="ARBA00022840"/>
    </source>
</evidence>
<evidence type="ECO:0000256" key="3">
    <source>
        <dbReference type="ARBA" id="ARBA00022741"/>
    </source>
</evidence>
<comment type="subcellular location">
    <subcellularLocation>
        <location evidence="1">Cytoplasm</location>
    </subcellularLocation>
</comment>
<dbReference type="GO" id="GO:0004386">
    <property type="term" value="F:helicase activity"/>
    <property type="evidence" value="ECO:0007669"/>
    <property type="project" value="UniProtKB-KW"/>
</dbReference>
<dbReference type="GO" id="GO:0005737">
    <property type="term" value="C:cytoplasm"/>
    <property type="evidence" value="ECO:0007669"/>
    <property type="project" value="UniProtKB-SubCell"/>
</dbReference>
<feature type="region of interest" description="Disordered" evidence="7">
    <location>
        <begin position="150"/>
        <end position="173"/>
    </location>
</feature>
<sequence>MFGFFFSVLKKVYVFFRSVLGNRHQSLPSTKQDLKTHQQKHSNAYSFSRIYSTSSIPSAPTATTEQSQNLPPSINFTQKSITPSSVYNQPERALPRVTIKVDSGIHPKKTPDVPPETRTVFPLSTCSSSKLPFKVGGVLGSSSSSILGALPGSTQSPSVSNKPILSRAAPDPTSHLTKSKYNVVEEGSTPLYVIPEEIKGLIKQDIVPRVLKKPLTPQTYKDYFAALLYAEDYYLEKWDGFEMKNVTLKLQEAELHGRKGKSINSNNDKKDDKIFVEFEVDTIPEKRPFLLSRDFASVRPSGRKVDPFQGIIFRVVKSNIVLVEFGNDFHAQHYSSCKYDVKFSFNRACLKRAHQAIAAASDMVFTKFLFPDCRPKYSSYYSTAISRIVNISDSHAYLVEGSLSITRDKQLSKTGIMVRDAVVRLCEASTLNRILICAPLNSTCDVFMRSLRKEVGDSNIFRANAAFRELDGVPVDILPFCPYKEKEEVFTCPSLSQLLKFKVILSTFMSSFRLHSKGIEGGHFTHIILVDASSAIEPEIMVPLTNLTSVSTKVVVTGSPGNQSGWVRSNIARQNGLRTSYFERLRKSNFYKDLNPEYITHVEDDSSLPASSNFSSYPITL</sequence>
<dbReference type="InterPro" id="IPR049080">
    <property type="entry name" value="MOV-10-like_beta-barrel"/>
</dbReference>
<keyword evidence="2" id="KW-0963">Cytoplasm</keyword>
<evidence type="ECO:0000313" key="9">
    <source>
        <dbReference type="EMBL" id="KAK1390229.1"/>
    </source>
</evidence>
<feature type="domain" description="Helicase MOV-10-like beta-barrel" evidence="8">
    <location>
        <begin position="269"/>
        <end position="343"/>
    </location>
</feature>
<reference evidence="9" key="2">
    <citation type="submission" date="2023-05" db="EMBL/GenBank/DDBJ databases">
        <authorList>
            <person name="Schelkunov M.I."/>
        </authorList>
    </citation>
    <scope>NUCLEOTIDE SEQUENCE</scope>
    <source>
        <strain evidence="9">Hsosn_3</strain>
        <tissue evidence="9">Leaf</tissue>
    </source>
</reference>
<evidence type="ECO:0000256" key="1">
    <source>
        <dbReference type="ARBA" id="ARBA00004496"/>
    </source>
</evidence>
<accession>A0AAD8MYY4</accession>
<dbReference type="AlphaFoldDB" id="A0AAD8MYY4"/>
<keyword evidence="4 9" id="KW-0378">Hydrolase</keyword>
<reference evidence="9" key="1">
    <citation type="submission" date="2023-02" db="EMBL/GenBank/DDBJ databases">
        <title>Genome of toxic invasive species Heracleum sosnowskyi carries increased number of genes despite the absence of recent whole-genome duplications.</title>
        <authorList>
            <person name="Schelkunov M."/>
            <person name="Shtratnikova V."/>
            <person name="Makarenko M."/>
            <person name="Klepikova A."/>
            <person name="Omelchenko D."/>
            <person name="Novikova G."/>
            <person name="Obukhova E."/>
            <person name="Bogdanov V."/>
            <person name="Penin A."/>
            <person name="Logacheva M."/>
        </authorList>
    </citation>
    <scope>NUCLEOTIDE SEQUENCE</scope>
    <source>
        <strain evidence="9">Hsosn_3</strain>
        <tissue evidence="9">Leaf</tissue>
    </source>
</reference>
<dbReference type="EMBL" id="JAUIZM010000004">
    <property type="protein sequence ID" value="KAK1390229.1"/>
    <property type="molecule type" value="Genomic_DNA"/>
</dbReference>
<dbReference type="Proteomes" id="UP001237642">
    <property type="component" value="Unassembled WGS sequence"/>
</dbReference>
<evidence type="ECO:0000259" key="8">
    <source>
        <dbReference type="Pfam" id="PF21634"/>
    </source>
</evidence>
<dbReference type="PANTHER" id="PTHR45418:SF1">
    <property type="entry name" value="CANCER_TESTIS ANTIGEN 55"/>
    <property type="match status" value="1"/>
</dbReference>